<evidence type="ECO:0000313" key="2">
    <source>
        <dbReference type="EMBL" id="MET7001537.1"/>
    </source>
</evidence>
<feature type="compositionally biased region" description="Polar residues" evidence="1">
    <location>
        <begin position="46"/>
        <end position="66"/>
    </location>
</feature>
<dbReference type="EMBL" id="JBEXAC010000004">
    <property type="protein sequence ID" value="MET7001537.1"/>
    <property type="molecule type" value="Genomic_DNA"/>
</dbReference>
<name>A0ABV2TES7_9BACT</name>
<sequence>MKKILIAASVVGTAAAGLIIYLKNRDKADKLLERAKEAARKTTRRLNNNMHQVNGKATQLWSNSMG</sequence>
<accession>A0ABV2TES7</accession>
<comment type="caution">
    <text evidence="2">The sequence shown here is derived from an EMBL/GenBank/DDBJ whole genome shotgun (WGS) entry which is preliminary data.</text>
</comment>
<organism evidence="2 3">
    <name type="scientific">Chitinophaga defluvii</name>
    <dbReference type="NCBI Taxonomy" id="3163343"/>
    <lineage>
        <taxon>Bacteria</taxon>
        <taxon>Pseudomonadati</taxon>
        <taxon>Bacteroidota</taxon>
        <taxon>Chitinophagia</taxon>
        <taxon>Chitinophagales</taxon>
        <taxon>Chitinophagaceae</taxon>
        <taxon>Chitinophaga</taxon>
    </lineage>
</organism>
<proteinExistence type="predicted"/>
<gene>
    <name evidence="2" type="ORF">ABR189_29415</name>
</gene>
<evidence type="ECO:0008006" key="4">
    <source>
        <dbReference type="Google" id="ProtNLM"/>
    </source>
</evidence>
<reference evidence="2 3" key="1">
    <citation type="submission" date="2024-06" db="EMBL/GenBank/DDBJ databases">
        <title>Chitinophaga defluvii sp. nov., isolated from municipal sewage.</title>
        <authorList>
            <person name="Zhang L."/>
        </authorList>
    </citation>
    <scope>NUCLEOTIDE SEQUENCE [LARGE SCALE GENOMIC DNA]</scope>
    <source>
        <strain evidence="2 3">H8</strain>
    </source>
</reference>
<protein>
    <recommendedName>
        <fullName evidence="4">YtxH-like protein</fullName>
    </recommendedName>
</protein>
<keyword evidence="3" id="KW-1185">Reference proteome</keyword>
<evidence type="ECO:0000313" key="3">
    <source>
        <dbReference type="Proteomes" id="UP001549749"/>
    </source>
</evidence>
<feature type="region of interest" description="Disordered" evidence="1">
    <location>
        <begin position="45"/>
        <end position="66"/>
    </location>
</feature>
<dbReference type="Proteomes" id="UP001549749">
    <property type="component" value="Unassembled WGS sequence"/>
</dbReference>
<dbReference type="RefSeq" id="WP_354664109.1">
    <property type="nucleotide sequence ID" value="NZ_JBEXAC010000004.1"/>
</dbReference>
<evidence type="ECO:0000256" key="1">
    <source>
        <dbReference type="SAM" id="MobiDB-lite"/>
    </source>
</evidence>